<proteinExistence type="predicted"/>
<feature type="compositionally biased region" description="Basic residues" evidence="1">
    <location>
        <begin position="52"/>
        <end position="64"/>
    </location>
</feature>
<dbReference type="EMBL" id="CALOZG010000027">
    <property type="protein sequence ID" value="CAH4032208.1"/>
    <property type="molecule type" value="Genomic_DNA"/>
</dbReference>
<comment type="caution">
    <text evidence="2">The sequence shown here is derived from an EMBL/GenBank/DDBJ whole genome shotgun (WGS) entry which is preliminary data.</text>
</comment>
<evidence type="ECO:0000313" key="3">
    <source>
        <dbReference type="Proteomes" id="UP001152562"/>
    </source>
</evidence>
<feature type="region of interest" description="Disordered" evidence="1">
    <location>
        <begin position="26"/>
        <end position="120"/>
    </location>
</feature>
<accession>A0A9P0TLN3</accession>
<name>A0A9P0TLN3_PIEBR</name>
<sequence>MLNKRRDVFERRSNLSQLAGRIWNESTSDRRKCRRLRPDPDRLDAGLGDRQRFRHGAGRRRGRGRLPAAPAGQRQRGRLVRHGPLGGPRPPPPPLLGAISLETAFDRSSPARPARDRRIG</sequence>
<feature type="compositionally biased region" description="Basic and acidic residues" evidence="1">
    <location>
        <begin position="36"/>
        <end position="51"/>
    </location>
</feature>
<feature type="compositionally biased region" description="Low complexity" evidence="1">
    <location>
        <begin position="65"/>
        <end position="74"/>
    </location>
</feature>
<keyword evidence="3" id="KW-1185">Reference proteome</keyword>
<organism evidence="2 3">
    <name type="scientific">Pieris brassicae</name>
    <name type="common">White butterfly</name>
    <name type="synonym">Large white butterfly</name>
    <dbReference type="NCBI Taxonomy" id="7116"/>
    <lineage>
        <taxon>Eukaryota</taxon>
        <taxon>Metazoa</taxon>
        <taxon>Ecdysozoa</taxon>
        <taxon>Arthropoda</taxon>
        <taxon>Hexapoda</taxon>
        <taxon>Insecta</taxon>
        <taxon>Pterygota</taxon>
        <taxon>Neoptera</taxon>
        <taxon>Endopterygota</taxon>
        <taxon>Lepidoptera</taxon>
        <taxon>Glossata</taxon>
        <taxon>Ditrysia</taxon>
        <taxon>Papilionoidea</taxon>
        <taxon>Pieridae</taxon>
        <taxon>Pierinae</taxon>
        <taxon>Pieris</taxon>
    </lineage>
</organism>
<evidence type="ECO:0000256" key="1">
    <source>
        <dbReference type="SAM" id="MobiDB-lite"/>
    </source>
</evidence>
<gene>
    <name evidence="2" type="ORF">PIBRA_LOCUS8626</name>
</gene>
<dbReference type="AlphaFoldDB" id="A0A9P0TLN3"/>
<dbReference type="Proteomes" id="UP001152562">
    <property type="component" value="Unassembled WGS sequence"/>
</dbReference>
<reference evidence="2" key="1">
    <citation type="submission" date="2022-05" db="EMBL/GenBank/DDBJ databases">
        <authorList>
            <person name="Okamura Y."/>
        </authorList>
    </citation>
    <scope>NUCLEOTIDE SEQUENCE</scope>
</reference>
<evidence type="ECO:0000313" key="2">
    <source>
        <dbReference type="EMBL" id="CAH4032208.1"/>
    </source>
</evidence>
<protein>
    <submittedName>
        <fullName evidence="2">Uncharacterized protein</fullName>
    </submittedName>
</protein>